<reference evidence="19" key="1">
    <citation type="submission" date="2010-11" db="EMBL/GenBank/DDBJ databases">
        <title>The complete genome of Mahella australiensis DSM 15567.</title>
        <authorList>
            <consortium name="US DOE Joint Genome Institute (JGI-PGF)"/>
            <person name="Lucas S."/>
            <person name="Copeland A."/>
            <person name="Lapidus A."/>
            <person name="Bruce D."/>
            <person name="Goodwin L."/>
            <person name="Pitluck S."/>
            <person name="Kyrpides N."/>
            <person name="Mavromatis K."/>
            <person name="Pagani I."/>
            <person name="Ivanova N."/>
            <person name="Teshima H."/>
            <person name="Brettin T."/>
            <person name="Detter J.C."/>
            <person name="Han C."/>
            <person name="Tapia R."/>
            <person name="Land M."/>
            <person name="Hauser L."/>
            <person name="Markowitz V."/>
            <person name="Cheng J.-F."/>
            <person name="Hugenholtz P."/>
            <person name="Woyke T."/>
            <person name="Wu D."/>
            <person name="Spring S."/>
            <person name="Pukall R."/>
            <person name="Steenblock K."/>
            <person name="Schneider S."/>
            <person name="Klenk H.-P."/>
            <person name="Eisen J.A."/>
        </authorList>
    </citation>
    <scope>NUCLEOTIDE SEQUENCE [LARGE SCALE GENOMIC DNA]</scope>
    <source>
        <strain evidence="19">DSM 15567 / CIP 107919 / 50-1 BON</strain>
    </source>
</reference>
<dbReference type="GO" id="GO:0005737">
    <property type="term" value="C:cytoplasm"/>
    <property type="evidence" value="ECO:0007669"/>
    <property type="project" value="UniProtKB-SubCell"/>
</dbReference>
<dbReference type="HAMAP" id="MF_00052_B">
    <property type="entry name" value="RNase_HII_B"/>
    <property type="match status" value="1"/>
</dbReference>
<dbReference type="KEGG" id="mas:Mahau_1064"/>
<evidence type="ECO:0000256" key="5">
    <source>
        <dbReference type="ARBA" id="ARBA00007383"/>
    </source>
</evidence>
<dbReference type="Pfam" id="PF01351">
    <property type="entry name" value="RNase_HII"/>
    <property type="match status" value="1"/>
</dbReference>
<dbReference type="PANTHER" id="PTHR10954:SF18">
    <property type="entry name" value="RIBONUCLEASE HII"/>
    <property type="match status" value="1"/>
</dbReference>
<dbReference type="RefSeq" id="WP_013780692.1">
    <property type="nucleotide sequence ID" value="NC_015520.1"/>
</dbReference>
<dbReference type="GO" id="GO:0004523">
    <property type="term" value="F:RNA-DNA hybrid ribonuclease activity"/>
    <property type="evidence" value="ECO:0007669"/>
    <property type="project" value="UniProtKB-UniRule"/>
</dbReference>
<dbReference type="InterPro" id="IPR024567">
    <property type="entry name" value="RNase_HII/HIII_dom"/>
</dbReference>
<dbReference type="SUPFAM" id="SSF53098">
    <property type="entry name" value="Ribonuclease H-like"/>
    <property type="match status" value="1"/>
</dbReference>
<keyword evidence="13 14" id="KW-0464">Manganese</keyword>
<dbReference type="CDD" id="cd07182">
    <property type="entry name" value="RNase_HII_bacteria_HII_like"/>
    <property type="match status" value="1"/>
</dbReference>
<dbReference type="InterPro" id="IPR001352">
    <property type="entry name" value="RNase_HII/HIII"/>
</dbReference>
<evidence type="ECO:0000256" key="3">
    <source>
        <dbReference type="ARBA" id="ARBA00004065"/>
    </source>
</evidence>
<dbReference type="PANTHER" id="PTHR10954">
    <property type="entry name" value="RIBONUCLEASE H2 SUBUNIT A"/>
    <property type="match status" value="1"/>
</dbReference>
<evidence type="ECO:0000256" key="2">
    <source>
        <dbReference type="ARBA" id="ARBA00001946"/>
    </source>
</evidence>
<evidence type="ECO:0000256" key="7">
    <source>
        <dbReference type="ARBA" id="ARBA00019179"/>
    </source>
</evidence>
<comment type="subcellular location">
    <subcellularLocation>
        <location evidence="4 14">Cytoplasm</location>
    </subcellularLocation>
</comment>
<dbReference type="PROSITE" id="PS51975">
    <property type="entry name" value="RNASE_H_2"/>
    <property type="match status" value="1"/>
</dbReference>
<keyword evidence="10 14" id="KW-0479">Metal-binding</keyword>
<dbReference type="EMBL" id="CP002360">
    <property type="protein sequence ID" value="AEE96262.1"/>
    <property type="molecule type" value="Genomic_DNA"/>
</dbReference>
<dbReference type="GO" id="GO:0043137">
    <property type="term" value="P:DNA replication, removal of RNA primer"/>
    <property type="evidence" value="ECO:0007669"/>
    <property type="project" value="TreeGrafter"/>
</dbReference>
<dbReference type="InterPro" id="IPR022898">
    <property type="entry name" value="RNase_HII"/>
</dbReference>
<sequence length="191" mass="21166">MQKLYVAGVDEVGRGPLAGPVMAAAVILPAGLHIDGLRDSKKLTPKQRQYLHDIILDKALAVAIASVDHERIDEINIRMAALEVMKQAVLSLSIQPDRVMVDGRDTLDITIPQQAVIGGDDLVACISAASVVAKVTRDRLMVQYHDKYPQYDFIHNKGYGTQKHIEAIREYGICPIHRITFTKKFISEARP</sequence>
<protein>
    <recommendedName>
        <fullName evidence="7 14">Ribonuclease HII</fullName>
        <shortName evidence="14">RNase HII</shortName>
        <ecNumber evidence="6 14">3.1.26.4</ecNumber>
    </recommendedName>
</protein>
<dbReference type="Proteomes" id="UP000008457">
    <property type="component" value="Chromosome"/>
</dbReference>
<feature type="binding site" evidence="14 15">
    <location>
        <position position="102"/>
    </location>
    <ligand>
        <name>a divalent metal cation</name>
        <dbReference type="ChEBI" id="CHEBI:60240"/>
    </ligand>
</feature>
<gene>
    <name evidence="14" type="primary">rnhB</name>
    <name evidence="18" type="ordered locus">Mahau_1064</name>
</gene>
<dbReference type="GO" id="GO:0006298">
    <property type="term" value="P:mismatch repair"/>
    <property type="evidence" value="ECO:0007669"/>
    <property type="project" value="TreeGrafter"/>
</dbReference>
<dbReference type="HOGENOM" id="CLU_036532_3_2_9"/>
<keyword evidence="12 14" id="KW-0378">Hydrolase</keyword>
<comment type="cofactor">
    <cofactor evidence="14 15">
        <name>Mn(2+)</name>
        <dbReference type="ChEBI" id="CHEBI:29035"/>
    </cofactor>
    <cofactor evidence="14 15">
        <name>Mg(2+)</name>
        <dbReference type="ChEBI" id="CHEBI:18420"/>
    </cofactor>
    <text evidence="14 15">Manganese or magnesium. Binds 1 divalent metal ion per monomer in the absence of substrate. May bind a second metal ion after substrate binding.</text>
</comment>
<comment type="similarity">
    <text evidence="5 14 16">Belongs to the RNase HII family.</text>
</comment>
<dbReference type="InterPro" id="IPR036397">
    <property type="entry name" value="RNaseH_sf"/>
</dbReference>
<evidence type="ECO:0000256" key="1">
    <source>
        <dbReference type="ARBA" id="ARBA00000077"/>
    </source>
</evidence>
<dbReference type="AlphaFoldDB" id="F4A2T2"/>
<evidence type="ECO:0000256" key="8">
    <source>
        <dbReference type="ARBA" id="ARBA00022490"/>
    </source>
</evidence>
<dbReference type="InterPro" id="IPR012337">
    <property type="entry name" value="RNaseH-like_sf"/>
</dbReference>
<evidence type="ECO:0000256" key="4">
    <source>
        <dbReference type="ARBA" id="ARBA00004496"/>
    </source>
</evidence>
<dbReference type="GO" id="GO:0030145">
    <property type="term" value="F:manganese ion binding"/>
    <property type="evidence" value="ECO:0007669"/>
    <property type="project" value="UniProtKB-UniRule"/>
</dbReference>
<evidence type="ECO:0000256" key="6">
    <source>
        <dbReference type="ARBA" id="ARBA00012180"/>
    </source>
</evidence>
<keyword evidence="11 14" id="KW-0255">Endonuclease</keyword>
<dbReference type="NCBIfam" id="NF000594">
    <property type="entry name" value="PRK00015.1-1"/>
    <property type="match status" value="1"/>
</dbReference>
<evidence type="ECO:0000256" key="11">
    <source>
        <dbReference type="ARBA" id="ARBA00022759"/>
    </source>
</evidence>
<dbReference type="GO" id="GO:0032299">
    <property type="term" value="C:ribonuclease H2 complex"/>
    <property type="evidence" value="ECO:0007669"/>
    <property type="project" value="TreeGrafter"/>
</dbReference>
<comment type="cofactor">
    <cofactor evidence="2">
        <name>Mg(2+)</name>
        <dbReference type="ChEBI" id="CHEBI:18420"/>
    </cofactor>
</comment>
<feature type="domain" description="RNase H type-2" evidence="17">
    <location>
        <begin position="4"/>
        <end position="191"/>
    </location>
</feature>
<dbReference type="STRING" id="697281.Mahau_1064"/>
<feature type="binding site" evidence="14 15">
    <location>
        <position position="10"/>
    </location>
    <ligand>
        <name>a divalent metal cation</name>
        <dbReference type="ChEBI" id="CHEBI:60240"/>
    </ligand>
</feature>
<keyword evidence="9 14" id="KW-0540">Nuclease</keyword>
<dbReference type="Gene3D" id="3.30.420.10">
    <property type="entry name" value="Ribonuclease H-like superfamily/Ribonuclease H"/>
    <property type="match status" value="1"/>
</dbReference>
<proteinExistence type="inferred from homology"/>
<evidence type="ECO:0000256" key="9">
    <source>
        <dbReference type="ARBA" id="ARBA00022722"/>
    </source>
</evidence>
<comment type="catalytic activity">
    <reaction evidence="1 14 15 16">
        <text>Endonucleolytic cleavage to 5'-phosphomonoester.</text>
        <dbReference type="EC" id="3.1.26.4"/>
    </reaction>
</comment>
<feature type="binding site" evidence="14 15">
    <location>
        <position position="11"/>
    </location>
    <ligand>
        <name>a divalent metal cation</name>
        <dbReference type="ChEBI" id="CHEBI:60240"/>
    </ligand>
</feature>
<keyword evidence="8 14" id="KW-0963">Cytoplasm</keyword>
<reference evidence="18 19" key="2">
    <citation type="journal article" date="2011" name="Stand. Genomic Sci.">
        <title>Complete genome sequence of Mahella australiensis type strain (50-1 BON).</title>
        <authorList>
            <person name="Sikorski J."/>
            <person name="Teshima H."/>
            <person name="Nolan M."/>
            <person name="Lucas S."/>
            <person name="Hammon N."/>
            <person name="Deshpande S."/>
            <person name="Cheng J.F."/>
            <person name="Pitluck S."/>
            <person name="Liolios K."/>
            <person name="Pagani I."/>
            <person name="Ivanova N."/>
            <person name="Huntemann M."/>
            <person name="Mavromatis K."/>
            <person name="Ovchinikova G."/>
            <person name="Pati A."/>
            <person name="Tapia R."/>
            <person name="Han C."/>
            <person name="Goodwin L."/>
            <person name="Chen A."/>
            <person name="Palaniappan K."/>
            <person name="Land M."/>
            <person name="Hauser L."/>
            <person name="Ngatchou-Djao O.D."/>
            <person name="Rohde M."/>
            <person name="Pukall R."/>
            <person name="Spring S."/>
            <person name="Abt B."/>
            <person name="Goker M."/>
            <person name="Detter J.C."/>
            <person name="Woyke T."/>
            <person name="Bristow J."/>
            <person name="Markowitz V."/>
            <person name="Hugenholtz P."/>
            <person name="Eisen J.A."/>
            <person name="Kyrpides N.C."/>
            <person name="Klenk H.P."/>
            <person name="Lapidus A."/>
        </authorList>
    </citation>
    <scope>NUCLEOTIDE SEQUENCE [LARGE SCALE GENOMIC DNA]</scope>
    <source>
        <strain evidence="19">DSM 15567 / CIP 107919 / 50-1 BON</strain>
    </source>
</reference>
<evidence type="ECO:0000313" key="19">
    <source>
        <dbReference type="Proteomes" id="UP000008457"/>
    </source>
</evidence>
<evidence type="ECO:0000256" key="15">
    <source>
        <dbReference type="PROSITE-ProRule" id="PRU01319"/>
    </source>
</evidence>
<dbReference type="GO" id="GO:0003723">
    <property type="term" value="F:RNA binding"/>
    <property type="evidence" value="ECO:0007669"/>
    <property type="project" value="UniProtKB-UniRule"/>
</dbReference>
<organism evidence="18 19">
    <name type="scientific">Mahella australiensis (strain DSM 15567 / CIP 107919 / 50-1 BON)</name>
    <dbReference type="NCBI Taxonomy" id="697281"/>
    <lineage>
        <taxon>Bacteria</taxon>
        <taxon>Bacillati</taxon>
        <taxon>Bacillota</taxon>
        <taxon>Clostridia</taxon>
        <taxon>Thermoanaerobacterales</taxon>
        <taxon>Thermoanaerobacterales Family IV. Incertae Sedis</taxon>
        <taxon>Mahella</taxon>
    </lineage>
</organism>
<evidence type="ECO:0000256" key="14">
    <source>
        <dbReference type="HAMAP-Rule" id="MF_00052"/>
    </source>
</evidence>
<accession>F4A2T2</accession>
<evidence type="ECO:0000256" key="10">
    <source>
        <dbReference type="ARBA" id="ARBA00022723"/>
    </source>
</evidence>
<evidence type="ECO:0000256" key="13">
    <source>
        <dbReference type="ARBA" id="ARBA00023211"/>
    </source>
</evidence>
<evidence type="ECO:0000256" key="12">
    <source>
        <dbReference type="ARBA" id="ARBA00022801"/>
    </source>
</evidence>
<comment type="function">
    <text evidence="3 14 16">Endonuclease that specifically degrades the RNA of RNA-DNA hybrids.</text>
</comment>
<dbReference type="NCBIfam" id="NF000595">
    <property type="entry name" value="PRK00015.1-3"/>
    <property type="match status" value="1"/>
</dbReference>
<evidence type="ECO:0000313" key="18">
    <source>
        <dbReference type="EMBL" id="AEE96262.1"/>
    </source>
</evidence>
<dbReference type="EC" id="3.1.26.4" evidence="6 14"/>
<dbReference type="OrthoDB" id="9803420at2"/>
<evidence type="ECO:0000256" key="16">
    <source>
        <dbReference type="RuleBase" id="RU003515"/>
    </source>
</evidence>
<name>F4A2T2_MAHA5</name>
<evidence type="ECO:0000259" key="17">
    <source>
        <dbReference type="PROSITE" id="PS51975"/>
    </source>
</evidence>
<dbReference type="eggNOG" id="COG0164">
    <property type="taxonomic scope" value="Bacteria"/>
</dbReference>
<keyword evidence="19" id="KW-1185">Reference proteome</keyword>